<evidence type="ECO:0000256" key="3">
    <source>
        <dbReference type="ARBA" id="ARBA00029447"/>
    </source>
</evidence>
<dbReference type="SMART" id="SM00283">
    <property type="entry name" value="MA"/>
    <property type="match status" value="1"/>
</dbReference>
<sequence length="671" mass="71594">MTTPIVRLMQRLSYPKRFAVIGLLFAFALLYLVYALYRTNQDNIEFTNKEKIGVVYMQPLTACLAAVQLQQELAVRAALGDSQARSGLSDATRQLQTKWQALKTVNDQIGGTLNSDSAWKDTLAGWNALQAAGNAAPAQQIAAYAAFNDKLNNLIGAISDNSNLTLDPDIDTYYLMDAATSKLPTLLIHLGEAHAVAALAEANHPLESGQRDRLVELRPLIGEASDGLVSDVGKAFAYNAGLKADLAPLGDKLAAILKNQGQGIDDAVAGKTGASGLKIAGHTAENVQAISAYMSSGLARLSDLLQARIDRTALQRDTYIGISFAAMLLAIFLFQQLYLSITLQLGGEPFYVQEVVEQIASGRLDTRIQLRDKDESSLLATIRSMRNQLRETVSQLISTANEVNGAASLMAQSAQSITSSSCQQNEAAASMAAAIEQLSTSLSVCAEQSEQADRLSTDAVHESGEGDKVIAATSSSMDGIVRDVSTVSDTIGELGKQSESIVGIVDVIRDVAEQTNLLALNAAIEAARAGEMGRGFAVVADEVRKLAERTALSTTEISNIVSQIQSTAQRGTQSMQVGMRAIMDGQQRARAAGNSMNEIRQRITDVLASIHQITDSLREQSHASQTLAQNVEQVSKMSEQNTMAVKASAETAGELQTISARLLGVAGRFTV</sequence>
<evidence type="ECO:0000313" key="9">
    <source>
        <dbReference type="Proteomes" id="UP000236416"/>
    </source>
</evidence>
<comment type="similarity">
    <text evidence="3">Belongs to the methyl-accepting chemotaxis (MCP) protein family.</text>
</comment>
<dbReference type="RefSeq" id="WP_103320864.1">
    <property type="nucleotide sequence ID" value="NZ_PPTF01000068.1"/>
</dbReference>
<dbReference type="SUPFAM" id="SSF58104">
    <property type="entry name" value="Methyl-accepting chemotaxis protein (MCP) signaling domain"/>
    <property type="match status" value="1"/>
</dbReference>
<reference evidence="8 9" key="1">
    <citation type="submission" date="2018-01" db="EMBL/GenBank/DDBJ databases">
        <title>Genomic Sequence of Chromobacterium MWU13-2610 from wild cranberry bogs within the Cape Cod National Seashore.</title>
        <authorList>
            <person name="O'Hara-Hanley K."/>
            <person name="Soby S."/>
            <person name="Harrison A."/>
        </authorList>
    </citation>
    <scope>NUCLEOTIDE SEQUENCE [LARGE SCALE GENOMIC DNA]</scope>
    <source>
        <strain evidence="8 9">MWU13-2610</strain>
    </source>
</reference>
<dbReference type="PROSITE" id="PS50111">
    <property type="entry name" value="CHEMOTAXIS_TRANSDUC_2"/>
    <property type="match status" value="1"/>
</dbReference>
<evidence type="ECO:0000313" key="8">
    <source>
        <dbReference type="EMBL" id="POA97862.1"/>
    </source>
</evidence>
<dbReference type="PANTHER" id="PTHR32089:SF112">
    <property type="entry name" value="LYSOZYME-LIKE PROTEIN-RELATED"/>
    <property type="match status" value="1"/>
</dbReference>
<evidence type="ECO:0000256" key="2">
    <source>
        <dbReference type="ARBA" id="ARBA00023224"/>
    </source>
</evidence>
<dbReference type="Gene3D" id="1.10.287.950">
    <property type="entry name" value="Methyl-accepting chemotaxis protein"/>
    <property type="match status" value="1"/>
</dbReference>
<keyword evidence="5" id="KW-1133">Transmembrane helix</keyword>
<dbReference type="AlphaFoldDB" id="A0A2K4MLE5"/>
<organism evidence="8 9">
    <name type="scientific">Chromobacterium sinusclupearum</name>
    <dbReference type="NCBI Taxonomy" id="2077146"/>
    <lineage>
        <taxon>Bacteria</taxon>
        <taxon>Pseudomonadati</taxon>
        <taxon>Pseudomonadota</taxon>
        <taxon>Betaproteobacteria</taxon>
        <taxon>Neisseriales</taxon>
        <taxon>Chromobacteriaceae</taxon>
        <taxon>Chromobacterium</taxon>
    </lineage>
</organism>
<dbReference type="CDD" id="cd11386">
    <property type="entry name" value="MCP_signal"/>
    <property type="match status" value="1"/>
</dbReference>
<keyword evidence="9" id="KW-1185">Reference proteome</keyword>
<name>A0A2K4MLE5_9NEIS</name>
<dbReference type="GO" id="GO:0016020">
    <property type="term" value="C:membrane"/>
    <property type="evidence" value="ECO:0007669"/>
    <property type="project" value="UniProtKB-SubCell"/>
</dbReference>
<gene>
    <name evidence="8" type="ORF">C2134_14495</name>
</gene>
<dbReference type="InterPro" id="IPR003660">
    <property type="entry name" value="HAMP_dom"/>
</dbReference>
<accession>A0A2K4MLE5</accession>
<evidence type="ECO:0000256" key="4">
    <source>
        <dbReference type="PROSITE-ProRule" id="PRU00284"/>
    </source>
</evidence>
<protein>
    <submittedName>
        <fullName evidence="8">Uncharacterized protein</fullName>
    </submittedName>
</protein>
<dbReference type="FunFam" id="1.10.287.950:FF:000001">
    <property type="entry name" value="Methyl-accepting chemotaxis sensory transducer"/>
    <property type="match status" value="1"/>
</dbReference>
<dbReference type="PANTHER" id="PTHR32089">
    <property type="entry name" value="METHYL-ACCEPTING CHEMOTAXIS PROTEIN MCPB"/>
    <property type="match status" value="1"/>
</dbReference>
<evidence type="ECO:0000256" key="5">
    <source>
        <dbReference type="SAM" id="Phobius"/>
    </source>
</evidence>
<keyword evidence="5" id="KW-0812">Transmembrane</keyword>
<comment type="subcellular location">
    <subcellularLocation>
        <location evidence="1">Membrane</location>
    </subcellularLocation>
</comment>
<comment type="caution">
    <text evidence="8">The sequence shown here is derived from an EMBL/GenBank/DDBJ whole genome shotgun (WGS) entry which is preliminary data.</text>
</comment>
<dbReference type="GO" id="GO:0006935">
    <property type="term" value="P:chemotaxis"/>
    <property type="evidence" value="ECO:0007669"/>
    <property type="project" value="UniProtKB-ARBA"/>
</dbReference>
<dbReference type="GO" id="GO:0007165">
    <property type="term" value="P:signal transduction"/>
    <property type="evidence" value="ECO:0007669"/>
    <property type="project" value="UniProtKB-KW"/>
</dbReference>
<evidence type="ECO:0000259" key="6">
    <source>
        <dbReference type="PROSITE" id="PS50111"/>
    </source>
</evidence>
<dbReference type="PROSITE" id="PS50885">
    <property type="entry name" value="HAMP"/>
    <property type="match status" value="1"/>
</dbReference>
<dbReference type="InterPro" id="IPR004089">
    <property type="entry name" value="MCPsignal_dom"/>
</dbReference>
<dbReference type="Pfam" id="PF00015">
    <property type="entry name" value="MCPsignal"/>
    <property type="match status" value="1"/>
</dbReference>
<keyword evidence="2 4" id="KW-0807">Transducer</keyword>
<feature type="domain" description="HAMP" evidence="7">
    <location>
        <begin position="352"/>
        <end position="394"/>
    </location>
</feature>
<evidence type="ECO:0000259" key="7">
    <source>
        <dbReference type="PROSITE" id="PS50885"/>
    </source>
</evidence>
<feature type="transmembrane region" description="Helical" evidence="5">
    <location>
        <begin position="319"/>
        <end position="339"/>
    </location>
</feature>
<keyword evidence="5" id="KW-0472">Membrane</keyword>
<evidence type="ECO:0000256" key="1">
    <source>
        <dbReference type="ARBA" id="ARBA00004370"/>
    </source>
</evidence>
<proteinExistence type="inferred from homology"/>
<dbReference type="EMBL" id="PPTF01000068">
    <property type="protein sequence ID" value="POA97862.1"/>
    <property type="molecule type" value="Genomic_DNA"/>
</dbReference>
<feature type="domain" description="Methyl-accepting transducer" evidence="6">
    <location>
        <begin position="399"/>
        <end position="635"/>
    </location>
</feature>
<dbReference type="Proteomes" id="UP000236416">
    <property type="component" value="Unassembled WGS sequence"/>
</dbReference>